<protein>
    <submittedName>
        <fullName evidence="4">Uncharacterized protein</fullName>
    </submittedName>
</protein>
<feature type="non-terminal residue" evidence="4">
    <location>
        <position position="1"/>
    </location>
</feature>
<dbReference type="CDD" id="cd23159">
    <property type="entry name" value="Prefoldin_URI1"/>
    <property type="match status" value="1"/>
</dbReference>
<proteinExistence type="inferred from homology"/>
<comment type="subcellular location">
    <subcellularLocation>
        <location evidence="1">Nucleus</location>
    </subcellularLocation>
</comment>
<sequence length="131" mass="15263">EKFKSDYKALQERLLSLPDKMKHEVMVPFGSVAFMPGELVHTNEILVLLGDNWFVDRSAKQAAEIVQRRIKSIEKEICQLKEQRKLLEPRLQFTSEISQASQEKGLVDITEEFDPEKEKQWRGMIKEITTS</sequence>
<dbReference type="InterPro" id="IPR052255">
    <property type="entry name" value="RNA_pol_II_subunit5-mediator"/>
</dbReference>
<dbReference type="GO" id="GO:0003714">
    <property type="term" value="F:transcription corepressor activity"/>
    <property type="evidence" value="ECO:0007669"/>
    <property type="project" value="TreeGrafter"/>
</dbReference>
<dbReference type="GO" id="GO:0003682">
    <property type="term" value="F:chromatin binding"/>
    <property type="evidence" value="ECO:0007669"/>
    <property type="project" value="TreeGrafter"/>
</dbReference>
<evidence type="ECO:0000313" key="5">
    <source>
        <dbReference type="Proteomes" id="UP001186944"/>
    </source>
</evidence>
<evidence type="ECO:0000313" key="4">
    <source>
        <dbReference type="EMBL" id="KAK3086125.1"/>
    </source>
</evidence>
<evidence type="ECO:0000256" key="2">
    <source>
        <dbReference type="ARBA" id="ARBA00023242"/>
    </source>
</evidence>
<gene>
    <name evidence="4" type="ORF">FSP39_013907</name>
</gene>
<reference evidence="4" key="1">
    <citation type="submission" date="2019-08" db="EMBL/GenBank/DDBJ databases">
        <title>The improved chromosome-level genome for the pearl oyster Pinctada fucata martensii using PacBio sequencing and Hi-C.</title>
        <authorList>
            <person name="Zheng Z."/>
        </authorList>
    </citation>
    <scope>NUCLEOTIDE SEQUENCE</scope>
    <source>
        <strain evidence="4">ZZ-2019</strain>
        <tissue evidence="4">Adductor muscle</tissue>
    </source>
</reference>
<dbReference type="AlphaFoldDB" id="A0AA88XKR2"/>
<dbReference type="InterPro" id="IPR009053">
    <property type="entry name" value="Prefoldin"/>
</dbReference>
<dbReference type="InterPro" id="IPR004127">
    <property type="entry name" value="Prefoldin_subunit_alpha"/>
</dbReference>
<dbReference type="SUPFAM" id="SSF46579">
    <property type="entry name" value="Prefoldin"/>
    <property type="match status" value="1"/>
</dbReference>
<dbReference type="GO" id="GO:0000122">
    <property type="term" value="P:negative regulation of transcription by RNA polymerase II"/>
    <property type="evidence" value="ECO:0007669"/>
    <property type="project" value="TreeGrafter"/>
</dbReference>
<dbReference type="Pfam" id="PF02996">
    <property type="entry name" value="Prefoldin"/>
    <property type="match status" value="1"/>
</dbReference>
<name>A0AA88XKR2_PINIB</name>
<dbReference type="EMBL" id="VSWD01000012">
    <property type="protein sequence ID" value="KAK3086125.1"/>
    <property type="molecule type" value="Genomic_DNA"/>
</dbReference>
<comment type="similarity">
    <text evidence="3">Belongs to the RNA polymerase II subunit 5-mediating protein family.</text>
</comment>
<keyword evidence="2" id="KW-0539">Nucleus</keyword>
<keyword evidence="5" id="KW-1185">Reference proteome</keyword>
<dbReference type="PANTHER" id="PTHR15111">
    <property type="entry name" value="RNA POLYMERASE II SUBUNIT 5-MEDIATING PROTEIN NNX3"/>
    <property type="match status" value="1"/>
</dbReference>
<evidence type="ECO:0000256" key="1">
    <source>
        <dbReference type="ARBA" id="ARBA00004123"/>
    </source>
</evidence>
<organism evidence="4 5">
    <name type="scientific">Pinctada imbricata</name>
    <name type="common">Atlantic pearl-oyster</name>
    <name type="synonym">Pinctada martensii</name>
    <dbReference type="NCBI Taxonomy" id="66713"/>
    <lineage>
        <taxon>Eukaryota</taxon>
        <taxon>Metazoa</taxon>
        <taxon>Spiralia</taxon>
        <taxon>Lophotrochozoa</taxon>
        <taxon>Mollusca</taxon>
        <taxon>Bivalvia</taxon>
        <taxon>Autobranchia</taxon>
        <taxon>Pteriomorphia</taxon>
        <taxon>Pterioida</taxon>
        <taxon>Pterioidea</taxon>
        <taxon>Pteriidae</taxon>
        <taxon>Pinctada</taxon>
    </lineage>
</organism>
<dbReference type="Gene3D" id="1.10.287.370">
    <property type="match status" value="1"/>
</dbReference>
<dbReference type="GO" id="GO:0005634">
    <property type="term" value="C:nucleus"/>
    <property type="evidence" value="ECO:0007669"/>
    <property type="project" value="UniProtKB-SubCell"/>
</dbReference>
<dbReference type="PANTHER" id="PTHR15111:SF0">
    <property type="entry name" value="UNCONVENTIONAL PREFOLDIN RPB5 INTERACTOR 1"/>
    <property type="match status" value="1"/>
</dbReference>
<comment type="caution">
    <text evidence="4">The sequence shown here is derived from an EMBL/GenBank/DDBJ whole genome shotgun (WGS) entry which is preliminary data.</text>
</comment>
<dbReference type="Proteomes" id="UP001186944">
    <property type="component" value="Unassembled WGS sequence"/>
</dbReference>
<evidence type="ECO:0000256" key="3">
    <source>
        <dbReference type="ARBA" id="ARBA00038295"/>
    </source>
</evidence>
<accession>A0AA88XKR2</accession>
<dbReference type="GO" id="GO:0019212">
    <property type="term" value="F:phosphatase inhibitor activity"/>
    <property type="evidence" value="ECO:0007669"/>
    <property type="project" value="TreeGrafter"/>
</dbReference>